<dbReference type="EMBL" id="JASWJB010000101">
    <property type="protein sequence ID" value="KAK2598045.1"/>
    <property type="molecule type" value="Genomic_DNA"/>
</dbReference>
<gene>
    <name evidence="2" type="ORF">QQS21_005822</name>
</gene>
<keyword evidence="3" id="KW-1185">Reference proteome</keyword>
<dbReference type="PANTHER" id="PTHR47466:SF1">
    <property type="entry name" value="METALLOPROTEASE MEP1 (AFU_ORTHOLOGUE AFUA_1G07730)-RELATED"/>
    <property type="match status" value="1"/>
</dbReference>
<dbReference type="InterPro" id="IPR024079">
    <property type="entry name" value="MetalloPept_cat_dom_sf"/>
</dbReference>
<evidence type="ECO:0000256" key="1">
    <source>
        <dbReference type="ARBA" id="ARBA00008721"/>
    </source>
</evidence>
<dbReference type="Proteomes" id="UP001251528">
    <property type="component" value="Unassembled WGS sequence"/>
</dbReference>
<reference evidence="2" key="1">
    <citation type="submission" date="2023-06" db="EMBL/GenBank/DDBJ databases">
        <title>Conoideocrella luteorostrata (Hypocreales: Clavicipitaceae), a potential biocontrol fungus for elongate hemlock scale in United States Christmas tree production areas.</title>
        <authorList>
            <person name="Barrett H."/>
            <person name="Lovett B."/>
            <person name="Macias A.M."/>
            <person name="Stajich J.E."/>
            <person name="Kasson M.T."/>
        </authorList>
    </citation>
    <scope>NUCLEOTIDE SEQUENCE</scope>
    <source>
        <strain evidence="2">ARSEF 14590</strain>
    </source>
</reference>
<dbReference type="PANTHER" id="PTHR47466">
    <property type="match status" value="1"/>
</dbReference>
<evidence type="ECO:0000313" key="3">
    <source>
        <dbReference type="Proteomes" id="UP001251528"/>
    </source>
</evidence>
<sequence length="251" mass="27536">MLNFTEQKLRNSLQQLLKNLHPDANESIIVDVYMHMVAESETSAAYLSLAVLNTSYAQAGIAFHLKGSDWKINSGWAKGIDYDSMKKSLHKGDKKSANLYIVEKFETYGLSTFPEDLSKPDELLLDGCILQAATVPGGIAGLGYTEGIIAVHEVGHWFGLLHTYSFSGWNGREWVDECLADGDGLADTPVHTKNKGCKVKDSCPNQAGTDPIDDFMNLTSDPSAYAKFDAPEVAGDSSIFYERVGNEYSHN</sequence>
<dbReference type="AlphaFoldDB" id="A0AAJ0CNQ1"/>
<protein>
    <recommendedName>
        <fullName evidence="4">Peptidase M43 pregnancy-associated plasma-A domain-containing protein</fullName>
    </recommendedName>
</protein>
<organism evidence="2 3">
    <name type="scientific">Conoideocrella luteorostrata</name>
    <dbReference type="NCBI Taxonomy" id="1105319"/>
    <lineage>
        <taxon>Eukaryota</taxon>
        <taxon>Fungi</taxon>
        <taxon>Dikarya</taxon>
        <taxon>Ascomycota</taxon>
        <taxon>Pezizomycotina</taxon>
        <taxon>Sordariomycetes</taxon>
        <taxon>Hypocreomycetidae</taxon>
        <taxon>Hypocreales</taxon>
        <taxon>Clavicipitaceae</taxon>
        <taxon>Conoideocrella</taxon>
    </lineage>
</organism>
<accession>A0AAJ0CNQ1</accession>
<name>A0AAJ0CNQ1_9HYPO</name>
<comment type="caution">
    <text evidence="2">The sequence shown here is derived from an EMBL/GenBank/DDBJ whole genome shotgun (WGS) entry which is preliminary data.</text>
</comment>
<proteinExistence type="inferred from homology"/>
<evidence type="ECO:0008006" key="4">
    <source>
        <dbReference type="Google" id="ProtNLM"/>
    </source>
</evidence>
<dbReference type="GO" id="GO:0008237">
    <property type="term" value="F:metallopeptidase activity"/>
    <property type="evidence" value="ECO:0007669"/>
    <property type="project" value="InterPro"/>
</dbReference>
<comment type="similarity">
    <text evidence="1">Belongs to the peptidase M43B family.</text>
</comment>
<dbReference type="SUPFAM" id="SSF55486">
    <property type="entry name" value="Metalloproteases ('zincins'), catalytic domain"/>
    <property type="match status" value="1"/>
</dbReference>
<dbReference type="Gene3D" id="3.40.390.10">
    <property type="entry name" value="Collagenase (Catalytic Domain)"/>
    <property type="match status" value="1"/>
</dbReference>
<evidence type="ECO:0000313" key="2">
    <source>
        <dbReference type="EMBL" id="KAK2598045.1"/>
    </source>
</evidence>